<reference evidence="7" key="2">
    <citation type="journal article" date="2016" name="Genome Announc.">
        <title>Draft Genome Sequences of Two Novel Amoeba-Resistant Intranuclear Bacteria, 'Candidatus Berkiella cookevillensis' and 'Candidatus Berkiella aquae'.</title>
        <authorList>
            <person name="Mehari Y.T."/>
            <person name="Arivett B.A."/>
            <person name="Farone A.L."/>
            <person name="Gunderson J.H."/>
            <person name="Farone M.B."/>
        </authorList>
    </citation>
    <scope>NUCLEOTIDE SEQUENCE</scope>
    <source>
        <strain evidence="7">HT99</strain>
    </source>
</reference>
<keyword evidence="8" id="KW-1185">Reference proteome</keyword>
<dbReference type="PATRIC" id="fig|1590043.3.peg.830"/>
<protein>
    <recommendedName>
        <fullName evidence="4">Pyruvate dehydrogenase E1 component subunit alpha</fullName>
        <ecNumber evidence="4">1.2.4.1</ecNumber>
    </recommendedName>
</protein>
<comment type="cofactor">
    <cofactor evidence="1 4">
        <name>thiamine diphosphate</name>
        <dbReference type="ChEBI" id="CHEBI:58937"/>
    </cofactor>
</comment>
<comment type="function">
    <text evidence="4">The pyruvate dehydrogenase complex catalyzes the overall conversion of pyruvate to acetyl-CoA and CO(2). It contains multiple copies of three enzymatic components: pyruvate dehydrogenase (E1), dihydrolipoamide acetyltransferase (E2) and lipoamide dehydrogenase (E3).</text>
</comment>
<dbReference type="GO" id="GO:0009083">
    <property type="term" value="P:branched-chain amino acid catabolic process"/>
    <property type="evidence" value="ECO:0007669"/>
    <property type="project" value="TreeGrafter"/>
</dbReference>
<proteinExistence type="predicted"/>
<feature type="domain" description="Dehydrogenase E1 component" evidence="5">
    <location>
        <begin position="43"/>
        <end position="332"/>
    </location>
</feature>
<dbReference type="AlphaFoldDB" id="A0A0Q9YR76"/>
<keyword evidence="3 4" id="KW-0786">Thiamine pyrophosphate</keyword>
<evidence type="ECO:0000259" key="5">
    <source>
        <dbReference type="Pfam" id="PF00676"/>
    </source>
</evidence>
<dbReference type="Pfam" id="PF00676">
    <property type="entry name" value="E1_dh"/>
    <property type="match status" value="1"/>
</dbReference>
<comment type="catalytic activity">
    <reaction evidence="4">
        <text>N(6)-[(R)-lipoyl]-L-lysyl-[protein] + pyruvate + H(+) = N(6)-[(R)-S(8)-acetyldihydrolipoyl]-L-lysyl-[protein] + CO2</text>
        <dbReference type="Rhea" id="RHEA:19189"/>
        <dbReference type="Rhea" id="RHEA-COMP:10474"/>
        <dbReference type="Rhea" id="RHEA-COMP:10478"/>
        <dbReference type="ChEBI" id="CHEBI:15361"/>
        <dbReference type="ChEBI" id="CHEBI:15378"/>
        <dbReference type="ChEBI" id="CHEBI:16526"/>
        <dbReference type="ChEBI" id="CHEBI:83099"/>
        <dbReference type="ChEBI" id="CHEBI:83111"/>
        <dbReference type="EC" id="1.2.4.1"/>
    </reaction>
</comment>
<dbReference type="PANTHER" id="PTHR43380">
    <property type="entry name" value="2-OXOISOVALERATE DEHYDROGENASE SUBUNIT ALPHA, MITOCHONDRIAL"/>
    <property type="match status" value="1"/>
</dbReference>
<dbReference type="EMBL" id="LKAJ02000001">
    <property type="protein sequence ID" value="MCS5712390.1"/>
    <property type="molecule type" value="Genomic_DNA"/>
</dbReference>
<comment type="subunit">
    <text evidence="4">Heterodimer of an alpha and a beta chain.</text>
</comment>
<accession>A0A0Q9YR76</accession>
<dbReference type="SUPFAM" id="SSF52518">
    <property type="entry name" value="Thiamin diphosphate-binding fold (THDP-binding)"/>
    <property type="match status" value="1"/>
</dbReference>
<dbReference type="NCBIfam" id="TIGR03181">
    <property type="entry name" value="PDH_E1_alph_x"/>
    <property type="match status" value="1"/>
</dbReference>
<evidence type="ECO:0000256" key="2">
    <source>
        <dbReference type="ARBA" id="ARBA00023002"/>
    </source>
</evidence>
<dbReference type="EC" id="1.2.4.1" evidence="4"/>
<dbReference type="InterPro" id="IPR029061">
    <property type="entry name" value="THDP-binding"/>
</dbReference>
<reference evidence="6" key="1">
    <citation type="submission" date="2015-09" db="EMBL/GenBank/DDBJ databases">
        <title>Draft Genome Sequences of Two Novel Amoeba-resistant Intranuclear Bacteria, Candidatus Berkiella cookevillensis and Candidatus Berkiella aquae.</title>
        <authorList>
            <person name="Mehari Y.T."/>
            <person name="Arivett B.A."/>
            <person name="Farone A.L."/>
            <person name="Gunderson J.H."/>
            <person name="Farone M.B."/>
        </authorList>
    </citation>
    <scope>NUCLEOTIDE SEQUENCE [LARGE SCALE GENOMIC DNA]</scope>
    <source>
        <strain evidence="6">HT99</strain>
    </source>
</reference>
<evidence type="ECO:0000313" key="6">
    <source>
        <dbReference type="EMBL" id="KRG22409.1"/>
    </source>
</evidence>
<dbReference type="InterPro" id="IPR050771">
    <property type="entry name" value="Alpha-ketoacid_DH_E1_comp"/>
</dbReference>
<name>A0A0Q9YR76_9GAMM</name>
<keyword evidence="4 6" id="KW-0670">Pyruvate</keyword>
<dbReference type="Gene3D" id="3.40.50.970">
    <property type="match status" value="1"/>
</dbReference>
<reference evidence="7" key="3">
    <citation type="submission" date="2021-06" db="EMBL/GenBank/DDBJ databases">
        <title>Genomic Description and Analysis of Intracellular Bacteria, Candidatus Berkiella cookevillensis and Candidatus Berkiella aquae.</title>
        <authorList>
            <person name="Kidane D.T."/>
            <person name="Mehari Y.T."/>
            <person name="Rice F.C."/>
            <person name="Arivett B.A."/>
            <person name="Farone A.L."/>
            <person name="Berk S.G."/>
            <person name="Farone M.B."/>
        </authorList>
    </citation>
    <scope>NUCLEOTIDE SEQUENCE</scope>
    <source>
        <strain evidence="7">HT99</strain>
    </source>
</reference>
<evidence type="ECO:0000256" key="4">
    <source>
        <dbReference type="RuleBase" id="RU366007"/>
    </source>
</evidence>
<evidence type="ECO:0000313" key="7">
    <source>
        <dbReference type="EMBL" id="MCS5712390.1"/>
    </source>
</evidence>
<evidence type="ECO:0000256" key="3">
    <source>
        <dbReference type="ARBA" id="ARBA00023052"/>
    </source>
</evidence>
<dbReference type="PANTHER" id="PTHR43380:SF1">
    <property type="entry name" value="2-OXOISOVALERATE DEHYDROGENASE SUBUNIT ALPHA, MITOCHONDRIAL"/>
    <property type="match status" value="1"/>
</dbReference>
<organism evidence="6">
    <name type="scientific">Candidatus Berkiella aquae</name>
    <dbReference type="NCBI Taxonomy" id="295108"/>
    <lineage>
        <taxon>Bacteria</taxon>
        <taxon>Pseudomonadati</taxon>
        <taxon>Pseudomonadota</taxon>
        <taxon>Gammaproteobacteria</taxon>
        <taxon>Candidatus Berkiellales</taxon>
        <taxon>Candidatus Berkiellaceae</taxon>
        <taxon>Candidatus Berkiella</taxon>
    </lineage>
</organism>
<dbReference type="STRING" id="295108.HT99x_00831"/>
<dbReference type="EMBL" id="LKAJ01000002">
    <property type="protein sequence ID" value="KRG22409.1"/>
    <property type="molecule type" value="Genomic_DNA"/>
</dbReference>
<dbReference type="OrthoDB" id="9766715at2"/>
<sequence>MSHQTTTVAHFDIPHFGYLDSEANVLQPLPAFAEDKQMVLKLYRMMILMRVFDKKAITLQRTGKLGTYPSTLGQEAISVGMGAAMQPLDVLCPYYREYGAQFWRGVKMEEVLLYWGGDERGSDFANNKQDLPICVPIASQTLHAVGIATALKLQKKPQVVVTAIGDGGTSRGDFYEAMNVAGVWNLPVVFVINNNQWAISVPREKQCKAQTLAQKAIAAGLEGWQIDGNDVFAVKEALDTALEKARKGQGATVIEAISYRMGDHTTADDASRYRSQEELQMHEKQDPIKRLKQYMLTKDFWDEQQEAQLMQEITAEVEKAVEHFNQIPMPSPESMFDYLYETLPEAYQSQRAAVMKGENQ</sequence>
<dbReference type="InterPro" id="IPR001017">
    <property type="entry name" value="DH_E1"/>
</dbReference>
<gene>
    <name evidence="6" type="primary">pdhA</name>
    <name evidence="6" type="ORF">HT99x_00831</name>
    <name evidence="7" type="ORF">HT99x_013190</name>
</gene>
<dbReference type="InterPro" id="IPR017596">
    <property type="entry name" value="PdhA/BkdA"/>
</dbReference>
<dbReference type="RefSeq" id="WP_075065459.1">
    <property type="nucleotide sequence ID" value="NZ_LKAJ02000001.1"/>
</dbReference>
<dbReference type="Proteomes" id="UP000051497">
    <property type="component" value="Unassembled WGS sequence"/>
</dbReference>
<evidence type="ECO:0000256" key="1">
    <source>
        <dbReference type="ARBA" id="ARBA00001964"/>
    </source>
</evidence>
<dbReference type="CDD" id="cd02000">
    <property type="entry name" value="TPP_E1_PDC_ADC_BCADC"/>
    <property type="match status" value="1"/>
</dbReference>
<evidence type="ECO:0000313" key="8">
    <source>
        <dbReference type="Proteomes" id="UP000051497"/>
    </source>
</evidence>
<keyword evidence="2 4" id="KW-0560">Oxidoreductase</keyword>
<dbReference type="GO" id="GO:0004739">
    <property type="term" value="F:pyruvate dehydrogenase (acetyl-transferring) activity"/>
    <property type="evidence" value="ECO:0007669"/>
    <property type="project" value="UniProtKB-UniRule"/>
</dbReference>
<comment type="caution">
    <text evidence="6">The sequence shown here is derived from an EMBL/GenBank/DDBJ whole genome shotgun (WGS) entry which is preliminary data.</text>
</comment>